<protein>
    <submittedName>
        <fullName evidence="1">Uncharacterized protein</fullName>
    </submittedName>
</protein>
<organism evidence="1 2">
    <name type="scientific">Suillus placidus</name>
    <dbReference type="NCBI Taxonomy" id="48579"/>
    <lineage>
        <taxon>Eukaryota</taxon>
        <taxon>Fungi</taxon>
        <taxon>Dikarya</taxon>
        <taxon>Basidiomycota</taxon>
        <taxon>Agaricomycotina</taxon>
        <taxon>Agaricomycetes</taxon>
        <taxon>Agaricomycetidae</taxon>
        <taxon>Boletales</taxon>
        <taxon>Suillineae</taxon>
        <taxon>Suillaceae</taxon>
        <taxon>Suillus</taxon>
    </lineage>
</organism>
<feature type="non-terminal residue" evidence="1">
    <location>
        <position position="232"/>
    </location>
</feature>
<dbReference type="Proteomes" id="UP000714275">
    <property type="component" value="Unassembled WGS sequence"/>
</dbReference>
<dbReference type="OrthoDB" id="2691562at2759"/>
<accession>A0A9P7D5E7</accession>
<evidence type="ECO:0000313" key="1">
    <source>
        <dbReference type="EMBL" id="KAG1780104.1"/>
    </source>
</evidence>
<comment type="caution">
    <text evidence="1">The sequence shown here is derived from an EMBL/GenBank/DDBJ whole genome shotgun (WGS) entry which is preliminary data.</text>
</comment>
<evidence type="ECO:0000313" key="2">
    <source>
        <dbReference type="Proteomes" id="UP000714275"/>
    </source>
</evidence>
<reference evidence="1" key="1">
    <citation type="journal article" date="2020" name="New Phytol.">
        <title>Comparative genomics reveals dynamic genome evolution in host specialist ectomycorrhizal fungi.</title>
        <authorList>
            <person name="Lofgren L.A."/>
            <person name="Nguyen N.H."/>
            <person name="Vilgalys R."/>
            <person name="Ruytinx J."/>
            <person name="Liao H.L."/>
            <person name="Branco S."/>
            <person name="Kuo A."/>
            <person name="LaButti K."/>
            <person name="Lipzen A."/>
            <person name="Andreopoulos W."/>
            <person name="Pangilinan J."/>
            <person name="Riley R."/>
            <person name="Hundley H."/>
            <person name="Na H."/>
            <person name="Barry K."/>
            <person name="Grigoriev I.V."/>
            <person name="Stajich J.E."/>
            <person name="Kennedy P.G."/>
        </authorList>
    </citation>
    <scope>NUCLEOTIDE SEQUENCE</scope>
    <source>
        <strain evidence="1">DOB743</strain>
    </source>
</reference>
<proteinExistence type="predicted"/>
<keyword evidence="2" id="KW-1185">Reference proteome</keyword>
<name>A0A9P7D5E7_9AGAM</name>
<sequence>PPALRTPATFVLARRVLRFGNSRHVVTFFGLRHHGTEREAWKHLSNLPTLLKLETGSGSWPLDRHDLRFALFNVPILNFYVQTASYTIMALQRSEFPSLQQFEMHVQVKPFAQAEQLFCALSQCNAYHTREYIVIFCFDSDGESDEEQSDKSFTAISQFLHFTQLRTLGLVFENYPVYIDNDLLLKSMSSWRHIRYMTLANHQLRPPTITFRGLFDGLRLSYLPAKIQRGLL</sequence>
<dbReference type="EMBL" id="JABBWD010000010">
    <property type="protein sequence ID" value="KAG1780104.1"/>
    <property type="molecule type" value="Genomic_DNA"/>
</dbReference>
<gene>
    <name evidence="1" type="ORF">EV702DRAFT_1084745</name>
</gene>
<dbReference type="AlphaFoldDB" id="A0A9P7D5E7"/>